<name>A0AA37UUA6_9MYCO</name>
<dbReference type="PANTHER" id="PTHR44688:SF16">
    <property type="entry name" value="DNA-BINDING TRANSCRIPTIONAL ACTIVATOR DEVR_DOSR"/>
    <property type="match status" value="1"/>
</dbReference>
<dbReference type="InterPro" id="IPR000792">
    <property type="entry name" value="Tscrpt_reg_LuxR_C"/>
</dbReference>
<evidence type="ECO:0000313" key="5">
    <source>
        <dbReference type="EMBL" id="GBG39158.1"/>
    </source>
</evidence>
<dbReference type="SUPFAM" id="SSF46894">
    <property type="entry name" value="C-terminal effector domain of the bipartite response regulators"/>
    <property type="match status" value="1"/>
</dbReference>
<dbReference type="EMBL" id="BFCH01000018">
    <property type="protein sequence ID" value="GBG39158.1"/>
    <property type="molecule type" value="Genomic_DNA"/>
</dbReference>
<dbReference type="Gene3D" id="1.25.40.10">
    <property type="entry name" value="Tetratricopeptide repeat domain"/>
    <property type="match status" value="1"/>
</dbReference>
<feature type="domain" description="HTH luxR-type" evidence="4">
    <location>
        <begin position="796"/>
        <end position="861"/>
    </location>
</feature>
<dbReference type="Gene3D" id="1.10.10.10">
    <property type="entry name" value="Winged helix-like DNA-binding domain superfamily/Winged helix DNA-binding domain"/>
    <property type="match status" value="1"/>
</dbReference>
<dbReference type="InterPro" id="IPR011990">
    <property type="entry name" value="TPR-like_helical_dom_sf"/>
</dbReference>
<evidence type="ECO:0000313" key="8">
    <source>
        <dbReference type="Proteomes" id="UP001139505"/>
    </source>
</evidence>
<keyword evidence="7" id="KW-1185">Reference proteome</keyword>
<keyword evidence="2" id="KW-0238">DNA-binding</keyword>
<dbReference type="PRINTS" id="PR00038">
    <property type="entry name" value="HTHLUXR"/>
</dbReference>
<keyword evidence="3" id="KW-0804">Transcription</keyword>
<comment type="caution">
    <text evidence="6">The sequence shown here is derived from an EMBL/GenBank/DDBJ whole genome shotgun (WGS) entry which is preliminary data.</text>
</comment>
<dbReference type="Proteomes" id="UP001139505">
    <property type="component" value="Unassembled WGS sequence"/>
</dbReference>
<evidence type="ECO:0000259" key="4">
    <source>
        <dbReference type="PROSITE" id="PS50043"/>
    </source>
</evidence>
<dbReference type="GO" id="GO:0006355">
    <property type="term" value="P:regulation of DNA-templated transcription"/>
    <property type="evidence" value="ECO:0007669"/>
    <property type="project" value="InterPro"/>
</dbReference>
<dbReference type="InterPro" id="IPR016032">
    <property type="entry name" value="Sig_transdc_resp-reg_C-effctor"/>
</dbReference>
<dbReference type="CDD" id="cd06170">
    <property type="entry name" value="LuxR_C_like"/>
    <property type="match status" value="1"/>
</dbReference>
<dbReference type="InterPro" id="IPR036388">
    <property type="entry name" value="WH-like_DNA-bd_sf"/>
</dbReference>
<dbReference type="SMART" id="SM00421">
    <property type="entry name" value="HTH_LUXR"/>
    <property type="match status" value="1"/>
</dbReference>
<keyword evidence="1" id="KW-0805">Transcription regulation</keyword>
<evidence type="ECO:0000313" key="7">
    <source>
        <dbReference type="Proteomes" id="UP000245060"/>
    </source>
</evidence>
<sequence>MVQAERRGFAVVDGLAERFQSLTPPATRAAHLESRISQLIRHQPVLVAIDDLQALDAANIRALSGLVSKFSGVPLVWEFALSSGGVETPGAQFFTALSQDERVQHLEPLGLLSKSAVTEVVHDLLGAEPSHDLVVLCQCFDSNPKTVVELVLSLEQDGAIDINDGIAQLRTDESAARPLLTRPEGQTTAVPAQLLSRVLDRLAGLSEPSRRCLQVAAVLGRMFSPQDLLEMLGCSPAELLVPMSDAVASGLITSEAEEFAFSHDLIWRAVLATVPIPLVSLLHREAATMLVQRKGRHTKESALHLLQSPRPDNVEGVGTIARTAERLLIGAPATAAALALRGMEITPRGSREHFAMAGTAMIGFLRSGCLEQSAQIAEEFIGQATEDTGLMADRVKASMAIVMALQGETNRALALTSASDGAARNGVSRSTDMVRLAISSFSHVETAGAVAESILTGASRRPADMTMAALSVRATGAWRRGNIHDALCAIEEAAGLWRRWSGYAFTSYPLWQQAWMLLRLQELEAAQTVMESITCVIESGNSDVLAAVPVSLRGWYRFAKGDLAGAELDASEALERCRGYHAVLPFPFLHALRALTALRRGELANASERARLLDESLPRDPLNPLWGVRCLVLAQVKAACDDTKLALEALLDADDGLQLTLADPISAVWCVRLACNAGDRSFAGRLVETTEMISAQNPNISLFANIAAHGRGLLDRDPEAVKMAAAQYSDPWAQASAREDAGVLLSTVDRVGAVSELSTAMTGFAILDANWDVARLRHRLRDLGVRRRHWIHRTRPTSGWASLTDMEEKVARLAARGLTNRQAARELFISPHTVGFHLRQIYRKLEIRSRVDLARIAQLPENMRDT</sequence>
<gene>
    <name evidence="5" type="ORF">MmonteBS_35300</name>
    <name evidence="6" type="ORF">NJB18185_11870</name>
</gene>
<dbReference type="PANTHER" id="PTHR44688">
    <property type="entry name" value="DNA-BINDING TRANSCRIPTIONAL ACTIVATOR DEVR_DOSR"/>
    <property type="match status" value="1"/>
</dbReference>
<evidence type="ECO:0000256" key="3">
    <source>
        <dbReference type="ARBA" id="ARBA00023163"/>
    </source>
</evidence>
<dbReference type="GO" id="GO:0003677">
    <property type="term" value="F:DNA binding"/>
    <property type="evidence" value="ECO:0007669"/>
    <property type="project" value="UniProtKB-KW"/>
</dbReference>
<reference evidence="5" key="1">
    <citation type="journal article" date="2018" name="Genome Announc.">
        <title>Draft Genome Sequence of Mycobacterium montefiorense Isolated from Japanese Black Salamander (Hynobius nigrescens).</title>
        <authorList>
            <person name="Fukano H."/>
            <person name="Yoshida M."/>
            <person name="Shimizu A."/>
            <person name="Iwao H."/>
            <person name="Katayama Y."/>
            <person name="Omatsu T."/>
            <person name="Mizutani T."/>
            <person name="Kurata O."/>
            <person name="Wada S."/>
            <person name="Hoshino Y."/>
        </authorList>
    </citation>
    <scope>NUCLEOTIDE SEQUENCE</scope>
    <source>
        <strain evidence="5">BS</strain>
    </source>
</reference>
<dbReference type="PROSITE" id="PS50043">
    <property type="entry name" value="HTH_LUXR_2"/>
    <property type="match status" value="1"/>
</dbReference>
<reference evidence="6" key="3">
    <citation type="journal article" date="2022" name="Microbiol. Resour. Announc.">
        <title>Draft Genome Sequences of Eight Mycobacterium montefiorense Strains Isolated from Salamanders in Captivity.</title>
        <authorList>
            <person name="Komine T."/>
            <person name="Ihara H."/>
            <person name="Fukano H."/>
            <person name="Hoshino Y."/>
            <person name="Kurata O."/>
            <person name="Wada S."/>
        </authorList>
    </citation>
    <scope>NUCLEOTIDE SEQUENCE</scope>
    <source>
        <strain evidence="6">NJB18185</strain>
    </source>
</reference>
<dbReference type="Pfam" id="PF00196">
    <property type="entry name" value="GerE"/>
    <property type="match status" value="1"/>
</dbReference>
<dbReference type="SUPFAM" id="SSF48452">
    <property type="entry name" value="TPR-like"/>
    <property type="match status" value="1"/>
</dbReference>
<organism evidence="6 8">
    <name type="scientific">Mycobacterium montefiorense</name>
    <dbReference type="NCBI Taxonomy" id="154654"/>
    <lineage>
        <taxon>Bacteria</taxon>
        <taxon>Bacillati</taxon>
        <taxon>Actinomycetota</taxon>
        <taxon>Actinomycetes</taxon>
        <taxon>Mycobacteriales</taxon>
        <taxon>Mycobacteriaceae</taxon>
        <taxon>Mycobacterium</taxon>
        <taxon>Mycobacterium simiae complex</taxon>
    </lineage>
</organism>
<reference evidence="6" key="4">
    <citation type="submission" date="2022-04" db="EMBL/GenBank/DDBJ databases">
        <authorList>
            <person name="Komine T."/>
            <person name="Fukano H."/>
            <person name="Wada S."/>
        </authorList>
    </citation>
    <scope>NUCLEOTIDE SEQUENCE</scope>
    <source>
        <strain evidence="6">NJB18185</strain>
    </source>
</reference>
<evidence type="ECO:0000256" key="2">
    <source>
        <dbReference type="ARBA" id="ARBA00023125"/>
    </source>
</evidence>
<accession>A0AA37UUA6</accession>
<evidence type="ECO:0000256" key="1">
    <source>
        <dbReference type="ARBA" id="ARBA00023015"/>
    </source>
</evidence>
<proteinExistence type="predicted"/>
<reference evidence="7" key="2">
    <citation type="submission" date="2018-04" db="EMBL/GenBank/DDBJ databases">
        <title>Draft genome sequence of Mycobacterium montefiorense isolated from Japanese black salamander.</title>
        <authorList>
            <person name="Fukano H."/>
            <person name="Yoshida M."/>
            <person name="Shimizu A."/>
            <person name="Iwao H."/>
            <person name="Kurata O."/>
            <person name="Katayama Y."/>
            <person name="Omatsu T."/>
            <person name="Mizutani T."/>
            <person name="Wada S."/>
            <person name="Hoshino Y."/>
        </authorList>
    </citation>
    <scope>NUCLEOTIDE SEQUENCE [LARGE SCALE GENOMIC DNA]</scope>
    <source>
        <strain evidence="7">BS</strain>
    </source>
</reference>
<dbReference type="EMBL" id="BQYH01000005">
    <property type="protein sequence ID" value="GKU71411.1"/>
    <property type="molecule type" value="Genomic_DNA"/>
</dbReference>
<dbReference type="Proteomes" id="UP000245060">
    <property type="component" value="Unassembled WGS sequence"/>
</dbReference>
<protein>
    <recommendedName>
        <fullName evidence="4">HTH luxR-type domain-containing protein</fullName>
    </recommendedName>
</protein>
<dbReference type="RefSeq" id="WP_165839848.1">
    <property type="nucleotide sequence ID" value="NZ_BFCH01000018.1"/>
</dbReference>
<dbReference type="AlphaFoldDB" id="A0AA37UUA6"/>
<evidence type="ECO:0000313" key="6">
    <source>
        <dbReference type="EMBL" id="GKU71411.1"/>
    </source>
</evidence>